<evidence type="ECO:0000313" key="3">
    <source>
        <dbReference type="Proteomes" id="UP000005239"/>
    </source>
</evidence>
<dbReference type="EnsemblMetazoa" id="PPA42980.1">
    <property type="protein sequence ID" value="PPA42980.1"/>
    <property type="gene ID" value="WBGene00281349"/>
</dbReference>
<accession>A0A2A6B340</accession>
<organism evidence="1 3">
    <name type="scientific">Pristionchus pacificus</name>
    <name type="common">Parasitic nematode worm</name>
    <dbReference type="NCBI Taxonomy" id="54126"/>
    <lineage>
        <taxon>Eukaryota</taxon>
        <taxon>Metazoa</taxon>
        <taxon>Ecdysozoa</taxon>
        <taxon>Nematoda</taxon>
        <taxon>Chromadorea</taxon>
        <taxon>Rhabditida</taxon>
        <taxon>Rhabditina</taxon>
        <taxon>Diplogasteromorpha</taxon>
        <taxon>Diplogasteroidea</taxon>
        <taxon>Neodiplogasteridae</taxon>
        <taxon>Pristionchus</taxon>
    </lineage>
</organism>
<dbReference type="OrthoDB" id="5863142at2759"/>
<dbReference type="AlphaFoldDB" id="A0A2A6B340"/>
<evidence type="ECO:0000313" key="2">
    <source>
        <dbReference type="EnsemblMetazoa" id="PPA42980.1"/>
    </source>
</evidence>
<reference evidence="3" key="1">
    <citation type="journal article" date="2008" name="Nat. Genet.">
        <title>The Pristionchus pacificus genome provides a unique perspective on nematode lifestyle and parasitism.</title>
        <authorList>
            <person name="Dieterich C."/>
            <person name="Clifton S.W."/>
            <person name="Schuster L.N."/>
            <person name="Chinwalla A."/>
            <person name="Delehaunty K."/>
            <person name="Dinkelacker I."/>
            <person name="Fulton L."/>
            <person name="Fulton R."/>
            <person name="Godfrey J."/>
            <person name="Minx P."/>
            <person name="Mitreva M."/>
            <person name="Roeseler W."/>
            <person name="Tian H."/>
            <person name="Witte H."/>
            <person name="Yang S.P."/>
            <person name="Wilson R.K."/>
            <person name="Sommer R.J."/>
        </authorList>
    </citation>
    <scope>NUCLEOTIDE SEQUENCE [LARGE SCALE GENOMIC DNA]</scope>
    <source>
        <strain evidence="3">PS312</strain>
    </source>
</reference>
<accession>A0A4X3PKC2</accession>
<proteinExistence type="predicted"/>
<reference evidence="1" key="2">
    <citation type="submission" date="2022-06" db="UniProtKB">
        <authorList>
            <consortium name="EnsemblMetazoa"/>
        </authorList>
    </citation>
    <scope>IDENTIFICATION</scope>
    <source>
        <strain evidence="1">PS312</strain>
    </source>
</reference>
<dbReference type="EnsemblMetazoa" id="PPA42979.1">
    <property type="protein sequence ID" value="PPA42979.1"/>
    <property type="gene ID" value="WBGene00281348"/>
</dbReference>
<keyword evidence="3" id="KW-1185">Reference proteome</keyword>
<protein>
    <submittedName>
        <fullName evidence="1">Uncharacterized protein</fullName>
    </submittedName>
</protein>
<name>A0A2A6B340_PRIPA</name>
<sequence>MFPFLSHCANRFPFRFWKRLEESVEGWDMRAAAAPAKTATVSSGTQTKLSKSDSSSTNCCGEYQNITVFDSVTCSNPDLNFYG</sequence>
<evidence type="ECO:0000313" key="1">
    <source>
        <dbReference type="EnsemblMetazoa" id="PPA42979.1"/>
    </source>
</evidence>
<gene>
    <name evidence="1" type="primary">WBGene00281348</name>
    <name evidence="2" type="synonym">WBGene00281349</name>
</gene>
<dbReference type="Proteomes" id="UP000005239">
    <property type="component" value="Unassembled WGS sequence"/>
</dbReference>